<evidence type="ECO:0000256" key="1">
    <source>
        <dbReference type="SAM" id="Phobius"/>
    </source>
</evidence>
<accession>A0ABV5P069</accession>
<feature type="transmembrane region" description="Helical" evidence="1">
    <location>
        <begin position="95"/>
        <end position="114"/>
    </location>
</feature>
<dbReference type="Proteomes" id="UP001589568">
    <property type="component" value="Unassembled WGS sequence"/>
</dbReference>
<dbReference type="RefSeq" id="WP_345404240.1">
    <property type="nucleotide sequence ID" value="NZ_BAAAXS010000001.1"/>
</dbReference>
<dbReference type="EMBL" id="JBHMCF010000046">
    <property type="protein sequence ID" value="MFB9475961.1"/>
    <property type="molecule type" value="Genomic_DNA"/>
</dbReference>
<keyword evidence="1" id="KW-0472">Membrane</keyword>
<keyword evidence="1" id="KW-0812">Transmembrane</keyword>
<gene>
    <name evidence="2" type="ORF">ACFFR3_41260</name>
</gene>
<comment type="caution">
    <text evidence="2">The sequence shown here is derived from an EMBL/GenBank/DDBJ whole genome shotgun (WGS) entry which is preliminary data.</text>
</comment>
<evidence type="ECO:0000313" key="2">
    <source>
        <dbReference type="EMBL" id="MFB9475961.1"/>
    </source>
</evidence>
<protein>
    <recommendedName>
        <fullName evidence="4">Integral membrane protein</fullName>
    </recommendedName>
</protein>
<proteinExistence type="predicted"/>
<reference evidence="2 3" key="1">
    <citation type="submission" date="2024-09" db="EMBL/GenBank/DDBJ databases">
        <authorList>
            <person name="Sun Q."/>
            <person name="Mori K."/>
        </authorList>
    </citation>
    <scope>NUCLEOTIDE SEQUENCE [LARGE SCALE GENOMIC DNA]</scope>
    <source>
        <strain evidence="2 3">JCM 3324</strain>
    </source>
</reference>
<name>A0ABV5P069_9ACTN</name>
<feature type="transmembrane region" description="Helical" evidence="1">
    <location>
        <begin position="44"/>
        <end position="64"/>
    </location>
</feature>
<keyword evidence="1" id="KW-1133">Transmembrane helix</keyword>
<feature type="transmembrane region" description="Helical" evidence="1">
    <location>
        <begin position="18"/>
        <end position="38"/>
    </location>
</feature>
<feature type="transmembrane region" description="Helical" evidence="1">
    <location>
        <begin position="71"/>
        <end position="89"/>
    </location>
</feature>
<evidence type="ECO:0000313" key="3">
    <source>
        <dbReference type="Proteomes" id="UP001589568"/>
    </source>
</evidence>
<sequence>MNVRQVHLMPGTVRAARVLMCVQVLMEVMLSALVLLPLALNGLLVLNFVLGVAMAVLAGAIVFLMRTRRKWVQWVGLAIQGLLAANALVGLMSTVSVGAAAGLALAVGVIALLLTPSSNGWFTA</sequence>
<evidence type="ECO:0008006" key="4">
    <source>
        <dbReference type="Google" id="ProtNLM"/>
    </source>
</evidence>
<organism evidence="2 3">
    <name type="scientific">Nonomuraea salmonea</name>
    <dbReference type="NCBI Taxonomy" id="46181"/>
    <lineage>
        <taxon>Bacteria</taxon>
        <taxon>Bacillati</taxon>
        <taxon>Actinomycetota</taxon>
        <taxon>Actinomycetes</taxon>
        <taxon>Streptosporangiales</taxon>
        <taxon>Streptosporangiaceae</taxon>
        <taxon>Nonomuraea</taxon>
    </lineage>
</organism>
<keyword evidence="3" id="KW-1185">Reference proteome</keyword>